<feature type="domain" description="AMP-binding enzyme C-terminal" evidence="3">
    <location>
        <begin position="427"/>
        <end position="502"/>
    </location>
</feature>
<evidence type="ECO:0000259" key="3">
    <source>
        <dbReference type="Pfam" id="PF13193"/>
    </source>
</evidence>
<reference evidence="4 5" key="1">
    <citation type="submission" date="2019-08" db="EMBL/GenBank/DDBJ databases">
        <title>Parahaliea maris sp. nov., isolated from the surface seawater.</title>
        <authorList>
            <person name="Liu Y."/>
        </authorList>
    </citation>
    <scope>NUCLEOTIDE SEQUENCE [LARGE SCALE GENOMIC DNA]</scope>
    <source>
        <strain evidence="4 5">HSLHS9</strain>
    </source>
</reference>
<dbReference type="Pfam" id="PF00501">
    <property type="entry name" value="AMP-binding"/>
    <property type="match status" value="1"/>
</dbReference>
<dbReference type="GO" id="GO:0016878">
    <property type="term" value="F:acid-thiol ligase activity"/>
    <property type="evidence" value="ECO:0007669"/>
    <property type="project" value="UniProtKB-ARBA"/>
</dbReference>
<dbReference type="InterPro" id="IPR050237">
    <property type="entry name" value="ATP-dep_AMP-bd_enzyme"/>
</dbReference>
<accession>A0A5C8ZP10</accession>
<dbReference type="InterPro" id="IPR045851">
    <property type="entry name" value="AMP-bd_C_sf"/>
</dbReference>
<evidence type="ECO:0000259" key="2">
    <source>
        <dbReference type="Pfam" id="PF00501"/>
    </source>
</evidence>
<protein>
    <submittedName>
        <fullName evidence="4">Acyl--CoA ligase</fullName>
    </submittedName>
</protein>
<comment type="caution">
    <text evidence="4">The sequence shown here is derived from an EMBL/GenBank/DDBJ whole genome shotgun (WGS) entry which is preliminary data.</text>
</comment>
<dbReference type="Gene3D" id="3.40.50.12780">
    <property type="entry name" value="N-terminal domain of ligase-like"/>
    <property type="match status" value="1"/>
</dbReference>
<dbReference type="InterPro" id="IPR020845">
    <property type="entry name" value="AMP-binding_CS"/>
</dbReference>
<feature type="domain" description="AMP-dependent synthetase/ligase" evidence="2">
    <location>
        <begin position="21"/>
        <end position="370"/>
    </location>
</feature>
<name>A0A5C8ZP10_9GAMM</name>
<keyword evidence="4" id="KW-0436">Ligase</keyword>
<sequence>MHFDIKAPLLPELVALHGRWYPDKPAVIDESSSLSWGELDQRSNAVANGLAGLGIGRGDAVAIIMGNCVEYVEVLYGIFKAGAVAVPLNLSVSAEGLAAMMEDAGARAAFFTAAEFERIASKLAGLGQLNTSLVLGGENVGGIDYQGWRQQQDGSAPGVEIGEDDPCNIIYSSGTTGIPKGIKHVHRRRAQSMYELALAHRYHYGAISICPIGLYSNIAWASLFCSLIVGGTCVIQSRFDVDSWIKTVQHYGVTHTMMVPLQFQRILESPNFSPQAVASLQAIISGGSPLYEQLKQQVTDQFGCAVIELYGLTEGFMTTLQPEEAEGRPGSVGKPVRGHDYIILDDEDQPLPWGSTGEICVRSVHWMVEYHNRPDATRDTMYLDSEGRQWLRTGDIGRVDEEGYLYIVDRKKDMILSGGQNIYPADIEAVMIEHPAVSEVAVIAVADPTWGETPVALVVPRAGEPTPSEEELTAWTNERVGRRQKIRTTVYRDDLPRNPNGKILKRELRSEYESKNG</sequence>
<organism evidence="4 5">
    <name type="scientific">Parahaliea maris</name>
    <dbReference type="NCBI Taxonomy" id="2716870"/>
    <lineage>
        <taxon>Bacteria</taxon>
        <taxon>Pseudomonadati</taxon>
        <taxon>Pseudomonadota</taxon>
        <taxon>Gammaproteobacteria</taxon>
        <taxon>Cellvibrionales</taxon>
        <taxon>Halieaceae</taxon>
        <taxon>Parahaliea</taxon>
    </lineage>
</organism>
<gene>
    <name evidence="4" type="ORF">FV139_19640</name>
</gene>
<evidence type="ECO:0000256" key="1">
    <source>
        <dbReference type="SAM" id="MobiDB-lite"/>
    </source>
</evidence>
<keyword evidence="5" id="KW-1185">Reference proteome</keyword>
<dbReference type="AlphaFoldDB" id="A0A5C8ZP10"/>
<proteinExistence type="predicted"/>
<dbReference type="Gene3D" id="3.30.300.30">
    <property type="match status" value="1"/>
</dbReference>
<dbReference type="Pfam" id="PF13193">
    <property type="entry name" value="AMP-binding_C"/>
    <property type="match status" value="1"/>
</dbReference>
<feature type="region of interest" description="Disordered" evidence="1">
    <location>
        <begin position="490"/>
        <end position="517"/>
    </location>
</feature>
<dbReference type="PROSITE" id="PS00455">
    <property type="entry name" value="AMP_BINDING"/>
    <property type="match status" value="1"/>
</dbReference>
<dbReference type="PANTHER" id="PTHR43767:SF1">
    <property type="entry name" value="NONRIBOSOMAL PEPTIDE SYNTHASE PES1 (EUROFUNG)-RELATED"/>
    <property type="match status" value="1"/>
</dbReference>
<dbReference type="SUPFAM" id="SSF56801">
    <property type="entry name" value="Acetyl-CoA synthetase-like"/>
    <property type="match status" value="1"/>
</dbReference>
<dbReference type="InterPro" id="IPR025110">
    <property type="entry name" value="AMP-bd_C"/>
</dbReference>
<dbReference type="PANTHER" id="PTHR43767">
    <property type="entry name" value="LONG-CHAIN-FATTY-ACID--COA LIGASE"/>
    <property type="match status" value="1"/>
</dbReference>
<dbReference type="RefSeq" id="WP_148070196.1">
    <property type="nucleotide sequence ID" value="NZ_VRZA01000010.1"/>
</dbReference>
<dbReference type="InterPro" id="IPR000873">
    <property type="entry name" value="AMP-dep_synth/lig_dom"/>
</dbReference>
<dbReference type="Proteomes" id="UP000321039">
    <property type="component" value="Unassembled WGS sequence"/>
</dbReference>
<evidence type="ECO:0000313" key="4">
    <source>
        <dbReference type="EMBL" id="TXS89504.1"/>
    </source>
</evidence>
<dbReference type="InterPro" id="IPR042099">
    <property type="entry name" value="ANL_N_sf"/>
</dbReference>
<evidence type="ECO:0000313" key="5">
    <source>
        <dbReference type="Proteomes" id="UP000321039"/>
    </source>
</evidence>
<feature type="compositionally biased region" description="Basic and acidic residues" evidence="1">
    <location>
        <begin position="504"/>
        <end position="517"/>
    </location>
</feature>
<dbReference type="EMBL" id="VRZA01000010">
    <property type="protein sequence ID" value="TXS89504.1"/>
    <property type="molecule type" value="Genomic_DNA"/>
</dbReference>